<dbReference type="PANTHER" id="PTHR30168:SF0">
    <property type="entry name" value="INNER MEMBRANE PROTEIN"/>
    <property type="match status" value="1"/>
</dbReference>
<evidence type="ECO:0000256" key="4">
    <source>
        <dbReference type="ARBA" id="ARBA00023136"/>
    </source>
</evidence>
<dbReference type="Pfam" id="PF04228">
    <property type="entry name" value="Zn_peptidase"/>
    <property type="match status" value="1"/>
</dbReference>
<feature type="compositionally biased region" description="Basic and acidic residues" evidence="5">
    <location>
        <begin position="301"/>
        <end position="311"/>
    </location>
</feature>
<evidence type="ECO:0000256" key="3">
    <source>
        <dbReference type="ARBA" id="ARBA00022989"/>
    </source>
</evidence>
<proteinExistence type="predicted"/>
<evidence type="ECO:0008006" key="9">
    <source>
        <dbReference type="Google" id="ProtNLM"/>
    </source>
</evidence>
<accession>A0A2P8DQY9</accession>
<protein>
    <recommendedName>
        <fullName evidence="9">Metalloprotease</fullName>
    </recommendedName>
</protein>
<evidence type="ECO:0000256" key="2">
    <source>
        <dbReference type="ARBA" id="ARBA00022692"/>
    </source>
</evidence>
<gene>
    <name evidence="7" type="ORF">CLV63_103356</name>
</gene>
<evidence type="ECO:0000256" key="5">
    <source>
        <dbReference type="SAM" id="MobiDB-lite"/>
    </source>
</evidence>
<evidence type="ECO:0000256" key="6">
    <source>
        <dbReference type="SAM" id="Phobius"/>
    </source>
</evidence>
<name>A0A2P8DQY9_9ACTN</name>
<dbReference type="EMBL" id="PYGA01000003">
    <property type="protein sequence ID" value="PSK99631.1"/>
    <property type="molecule type" value="Genomic_DNA"/>
</dbReference>
<dbReference type="OrthoDB" id="9774900at2"/>
<feature type="transmembrane region" description="Helical" evidence="6">
    <location>
        <begin position="31"/>
        <end position="58"/>
    </location>
</feature>
<evidence type="ECO:0000313" key="7">
    <source>
        <dbReference type="EMBL" id="PSK99631.1"/>
    </source>
</evidence>
<feature type="compositionally biased region" description="Basic and acidic residues" evidence="5">
    <location>
        <begin position="274"/>
        <end position="293"/>
    </location>
</feature>
<keyword evidence="2 6" id="KW-0812">Transmembrane</keyword>
<evidence type="ECO:0000313" key="8">
    <source>
        <dbReference type="Proteomes" id="UP000240542"/>
    </source>
</evidence>
<dbReference type="GO" id="GO:0016020">
    <property type="term" value="C:membrane"/>
    <property type="evidence" value="ECO:0007669"/>
    <property type="project" value="UniProtKB-SubCell"/>
</dbReference>
<feature type="region of interest" description="Disordered" evidence="5">
    <location>
        <begin position="67"/>
        <end position="98"/>
    </location>
</feature>
<dbReference type="PANTHER" id="PTHR30168">
    <property type="entry name" value="PUTATIVE MEMBRANE PROTEIN YPFJ"/>
    <property type="match status" value="1"/>
</dbReference>
<dbReference type="AlphaFoldDB" id="A0A2P8DQY9"/>
<keyword evidence="8" id="KW-1185">Reference proteome</keyword>
<comment type="caution">
    <text evidence="7">The sequence shown here is derived from an EMBL/GenBank/DDBJ whole genome shotgun (WGS) entry which is preliminary data.</text>
</comment>
<keyword evidence="3 6" id="KW-1133">Transmembrane helix</keyword>
<evidence type="ECO:0000256" key="1">
    <source>
        <dbReference type="ARBA" id="ARBA00004167"/>
    </source>
</evidence>
<feature type="region of interest" description="Disordered" evidence="5">
    <location>
        <begin position="274"/>
        <end position="312"/>
    </location>
</feature>
<reference evidence="7 8" key="1">
    <citation type="submission" date="2018-03" db="EMBL/GenBank/DDBJ databases">
        <title>Genomic Encyclopedia of Archaeal and Bacterial Type Strains, Phase II (KMG-II): from individual species to whole genera.</title>
        <authorList>
            <person name="Goeker M."/>
        </authorList>
    </citation>
    <scope>NUCLEOTIDE SEQUENCE [LARGE SCALE GENOMIC DNA]</scope>
    <source>
        <strain evidence="7 8">DSM 45312</strain>
    </source>
</reference>
<feature type="region of interest" description="Disordered" evidence="5">
    <location>
        <begin position="1"/>
        <end position="25"/>
    </location>
</feature>
<organism evidence="7 8">
    <name type="scientific">Murinocardiopsis flavida</name>
    <dbReference type="NCBI Taxonomy" id="645275"/>
    <lineage>
        <taxon>Bacteria</taxon>
        <taxon>Bacillati</taxon>
        <taxon>Actinomycetota</taxon>
        <taxon>Actinomycetes</taxon>
        <taxon>Streptosporangiales</taxon>
        <taxon>Nocardiopsidaceae</taxon>
        <taxon>Murinocardiopsis</taxon>
    </lineage>
</organism>
<dbReference type="RefSeq" id="WP_106582115.1">
    <property type="nucleotide sequence ID" value="NZ_PYGA01000003.1"/>
</dbReference>
<keyword evidence="4 6" id="KW-0472">Membrane</keyword>
<comment type="subcellular location">
    <subcellularLocation>
        <location evidence="1">Membrane</location>
        <topology evidence="1">Single-pass membrane protein</topology>
    </subcellularLocation>
</comment>
<dbReference type="Proteomes" id="UP000240542">
    <property type="component" value="Unassembled WGS sequence"/>
</dbReference>
<sequence>MPERGHGAVRTYGRRGGRRLPPYAQKPRQRLGLGVMSVLVVGLGALGFAAFLGVAALFDGDRAHASGADPLTLRPPQAAGTPDEGTGEGGPDALGQSPLYSAGELAEAECPAPKLDAEDSASMERYLHRMTDCLDTAWQTEFEQRDLAYSAPTRVYWTRSGNSPCGEYPANGSAAFYCPSNKGLYLGVEDIVASSDGVEHPEAYTFLLGHEYGHHVQSEAGILDGFRKARGDAADGEGRDNLTRRSELQANCLSGAFLGAARKSFPIGGRERANILEDAGRRSDRDTTGREHGTPGNAELWTKHGMDRRDPAACNTWQAGEELVE</sequence>
<dbReference type="InterPro" id="IPR007343">
    <property type="entry name" value="Uncharacterised_pept_Zn_put"/>
</dbReference>